<organism evidence="1 2">
    <name type="scientific">Aspergillus brunneoviolaceus CBS 621.78</name>
    <dbReference type="NCBI Taxonomy" id="1450534"/>
    <lineage>
        <taxon>Eukaryota</taxon>
        <taxon>Fungi</taxon>
        <taxon>Dikarya</taxon>
        <taxon>Ascomycota</taxon>
        <taxon>Pezizomycotina</taxon>
        <taxon>Eurotiomycetes</taxon>
        <taxon>Eurotiomycetidae</taxon>
        <taxon>Eurotiales</taxon>
        <taxon>Aspergillaceae</taxon>
        <taxon>Aspergillus</taxon>
        <taxon>Aspergillus subgen. Circumdati</taxon>
    </lineage>
</organism>
<protein>
    <submittedName>
        <fullName evidence="1">Uncharacterized protein</fullName>
    </submittedName>
</protein>
<sequence length="77" mass="8773">MCLLLAHAVLSSFLSYLPPHLSRSYSNMIDSFDQQLAPSSMMTSELNFVRFSTTEWAVLVIGWTVTLARIRKHERLG</sequence>
<evidence type="ECO:0000313" key="2">
    <source>
        <dbReference type="Proteomes" id="UP000249057"/>
    </source>
</evidence>
<name>A0ACD1GLN2_9EURO</name>
<keyword evidence="2" id="KW-1185">Reference proteome</keyword>
<gene>
    <name evidence="1" type="ORF">BO95DRAFT_438603</name>
</gene>
<evidence type="ECO:0000313" key="1">
    <source>
        <dbReference type="EMBL" id="RAH50249.1"/>
    </source>
</evidence>
<dbReference type="Proteomes" id="UP000249057">
    <property type="component" value="Unassembled WGS sequence"/>
</dbReference>
<reference evidence="1" key="1">
    <citation type="submission" date="2018-02" db="EMBL/GenBank/DDBJ databases">
        <title>The genomes of Aspergillus section Nigri reveals drivers in fungal speciation.</title>
        <authorList>
            <consortium name="DOE Joint Genome Institute"/>
            <person name="Vesth T.C."/>
            <person name="Nybo J."/>
            <person name="Theobald S."/>
            <person name="Brandl J."/>
            <person name="Frisvad J.C."/>
            <person name="Nielsen K.F."/>
            <person name="Lyhne E.K."/>
            <person name="Kogle M.E."/>
            <person name="Kuo A."/>
            <person name="Riley R."/>
            <person name="Clum A."/>
            <person name="Nolan M."/>
            <person name="Lipzen A."/>
            <person name="Salamov A."/>
            <person name="Henrissat B."/>
            <person name="Wiebenga A."/>
            <person name="De vries R.P."/>
            <person name="Grigoriev I.V."/>
            <person name="Mortensen U.H."/>
            <person name="Andersen M.R."/>
            <person name="Baker S.E."/>
        </authorList>
    </citation>
    <scope>NUCLEOTIDE SEQUENCE</scope>
    <source>
        <strain evidence="1">CBS 621.78</strain>
    </source>
</reference>
<proteinExistence type="predicted"/>
<accession>A0ACD1GLN2</accession>
<dbReference type="EMBL" id="KZ825314">
    <property type="protein sequence ID" value="RAH50249.1"/>
    <property type="molecule type" value="Genomic_DNA"/>
</dbReference>